<organism evidence="2 3">
    <name type="scientific">Streptomyces spongiicola</name>
    <dbReference type="NCBI Taxonomy" id="1690221"/>
    <lineage>
        <taxon>Bacteria</taxon>
        <taxon>Bacillati</taxon>
        <taxon>Actinomycetota</taxon>
        <taxon>Actinomycetes</taxon>
        <taxon>Kitasatosporales</taxon>
        <taxon>Streptomycetaceae</taxon>
        <taxon>Streptomyces</taxon>
    </lineage>
</organism>
<protein>
    <recommendedName>
        <fullName evidence="4">Lipoprotein</fullName>
    </recommendedName>
</protein>
<accession>A0A388SVV7</accession>
<feature type="region of interest" description="Disordered" evidence="1">
    <location>
        <begin position="153"/>
        <end position="180"/>
    </location>
</feature>
<feature type="compositionally biased region" description="Acidic residues" evidence="1">
    <location>
        <begin position="158"/>
        <end position="180"/>
    </location>
</feature>
<dbReference type="Proteomes" id="UP000265354">
    <property type="component" value="Unassembled WGS sequence"/>
</dbReference>
<evidence type="ECO:0000313" key="3">
    <source>
        <dbReference type="Proteomes" id="UP000265354"/>
    </source>
</evidence>
<sequence>MPPVRTAAFRTARRPPVRCGLPPPTRMRGSALVTALPPGPAAPARRAALPVALCAAMAAALAGCGEDPDAGTNGVGKLEATAIEKKAKTAADAADAVRVAGTLVSKGGTYKLNMRLKKTGGVGSVTSKNSTFELLRVEDALFLKADAGFWVHAGSDGEGGEGGEDGEDGEDGDAQPGEEDQAAAEKLDDKYVKVPEDDPAYKQLRGFTDMDLLLDGLLGLHGKLSKGDRSTIGGVRTIKIMGDGGNGGTLAVSLEGTPYPLQLDRAGDAGVLTLGEWGGDFPLEAPAKEETVDYGRQLPRDST</sequence>
<evidence type="ECO:0000256" key="1">
    <source>
        <dbReference type="SAM" id="MobiDB-lite"/>
    </source>
</evidence>
<dbReference type="AlphaFoldDB" id="A0A388SVV7"/>
<evidence type="ECO:0008006" key="4">
    <source>
        <dbReference type="Google" id="ProtNLM"/>
    </source>
</evidence>
<comment type="caution">
    <text evidence="2">The sequence shown here is derived from an EMBL/GenBank/DDBJ whole genome shotgun (WGS) entry which is preliminary data.</text>
</comment>
<dbReference type="EMBL" id="BGZL01000004">
    <property type="protein sequence ID" value="GBQ00496.1"/>
    <property type="molecule type" value="Genomic_DNA"/>
</dbReference>
<reference evidence="2 3" key="1">
    <citation type="submission" date="2018-07" db="EMBL/GenBank/DDBJ databases">
        <title>Whole Genome Shotgun Sequence of Streptomyces spongiicola strain 531S.</title>
        <authorList>
            <person name="Dohra H."/>
            <person name="Kodani S."/>
        </authorList>
    </citation>
    <scope>NUCLEOTIDE SEQUENCE [LARGE SCALE GENOMIC DNA]</scope>
    <source>
        <strain evidence="2 3">531S</strain>
    </source>
</reference>
<name>A0A388SVV7_9ACTN</name>
<evidence type="ECO:0000313" key="2">
    <source>
        <dbReference type="EMBL" id="GBQ00496.1"/>
    </source>
</evidence>
<gene>
    <name evidence="2" type="ORF">SSP531S_19120</name>
</gene>
<proteinExistence type="predicted"/>